<dbReference type="GO" id="GO:0009100">
    <property type="term" value="P:glycoprotein metabolic process"/>
    <property type="evidence" value="ECO:0007669"/>
    <property type="project" value="UniProtKB-ARBA"/>
</dbReference>
<keyword evidence="4" id="KW-1185">Reference proteome</keyword>
<evidence type="ECO:0000313" key="3">
    <source>
        <dbReference type="EMBL" id="QTX05281.1"/>
    </source>
</evidence>
<dbReference type="InterPro" id="IPR052613">
    <property type="entry name" value="LicD_transferase"/>
</dbReference>
<sequence length="514" mass="56666">MPALRKGRPAVAEISARGILFARGWSDRRFDVRFGGRRVWSMRSPEAPARGIGWPEGIRRHAHGRFEIDLVAAGDETPTWSGIVDFPGEGDGRLADAEGRPVVVNKWGRLVRSLVDDPEFQARLMTSLEAVIAVMRDLGQRPFITGGTLLGAVRSGAFLPHDDDADVGFLLEQSHPADVALETLKLQRELRERGFELRVHSRSHLQVLFADEAGDVDHYVDLFPGFTHEGLYCQPIAVRGPFEQDRLEPFVELELEGERMPSVADTAGWLELCYGPGWRTPDPSFRFETPPETRRRFENWFGVFNTNREFWDDAYADAPPPGARPAALPPLAAEVERLAPAGARIVDLGAGDGALARHFAARGAEVTAVEFSRTAIRAMRAADPDGRVETVEANLADGRDMLELAARLVRRPGPVVFVLSRLLAGLVPETRAEVFRLLRHGLEPGSFALADFGTELPPSYRHENPTSWHLPVDTLEDEARRAGLEVHVISQTAGRGGGRATATAMLRRAEQEAS</sequence>
<evidence type="ECO:0000313" key="4">
    <source>
        <dbReference type="Proteomes" id="UP000671914"/>
    </source>
</evidence>
<name>A0A975FQD3_9MICO</name>
<organism evidence="3 4">
    <name type="scientific">Agromyces archimandritae</name>
    <dbReference type="NCBI Taxonomy" id="2781962"/>
    <lineage>
        <taxon>Bacteria</taxon>
        <taxon>Bacillati</taxon>
        <taxon>Actinomycetota</taxon>
        <taxon>Actinomycetes</taxon>
        <taxon>Micrococcales</taxon>
        <taxon>Microbacteriaceae</taxon>
        <taxon>Agromyces</taxon>
    </lineage>
</organism>
<proteinExistence type="predicted"/>
<feature type="domain" description="LicD/FKTN/FKRP nucleotidyltransferase" evidence="1">
    <location>
        <begin position="143"/>
        <end position="170"/>
    </location>
</feature>
<accession>A0A975FQD3</accession>
<dbReference type="PANTHER" id="PTHR13627">
    <property type="entry name" value="FUKUTIN RELATED PROTEIN"/>
    <property type="match status" value="1"/>
</dbReference>
<gene>
    <name evidence="3" type="ORF">G127AT_03360</name>
</gene>
<dbReference type="PANTHER" id="PTHR13627:SF31">
    <property type="entry name" value="RIBITOL 5-PHOSPHATE TRANSFERASE FKRP"/>
    <property type="match status" value="1"/>
</dbReference>
<dbReference type="SUPFAM" id="SSF53335">
    <property type="entry name" value="S-adenosyl-L-methionine-dependent methyltransferases"/>
    <property type="match status" value="1"/>
</dbReference>
<dbReference type="CDD" id="cd02440">
    <property type="entry name" value="AdoMet_MTases"/>
    <property type="match status" value="1"/>
</dbReference>
<dbReference type="Pfam" id="PF13649">
    <property type="entry name" value="Methyltransf_25"/>
    <property type="match status" value="1"/>
</dbReference>
<dbReference type="RefSeq" id="WP_210899801.1">
    <property type="nucleotide sequence ID" value="NZ_CP071696.1"/>
</dbReference>
<dbReference type="Proteomes" id="UP000671914">
    <property type="component" value="Chromosome"/>
</dbReference>
<feature type="domain" description="Methyltransferase" evidence="2">
    <location>
        <begin position="345"/>
        <end position="400"/>
    </location>
</feature>
<dbReference type="InterPro" id="IPR029063">
    <property type="entry name" value="SAM-dependent_MTases_sf"/>
</dbReference>
<dbReference type="Gene3D" id="3.40.50.150">
    <property type="entry name" value="Vaccinia Virus protein VP39"/>
    <property type="match status" value="1"/>
</dbReference>
<dbReference type="InterPro" id="IPR007074">
    <property type="entry name" value="LicD/FKTN/FKRP_NTP_transf"/>
</dbReference>
<dbReference type="KEGG" id="aarc:G127AT_03360"/>
<dbReference type="Pfam" id="PF04991">
    <property type="entry name" value="LicD"/>
    <property type="match status" value="1"/>
</dbReference>
<evidence type="ECO:0000259" key="1">
    <source>
        <dbReference type="Pfam" id="PF04991"/>
    </source>
</evidence>
<dbReference type="InterPro" id="IPR041698">
    <property type="entry name" value="Methyltransf_25"/>
</dbReference>
<protein>
    <submittedName>
        <fullName evidence="3">LicD family protein</fullName>
    </submittedName>
</protein>
<evidence type="ECO:0000259" key="2">
    <source>
        <dbReference type="Pfam" id="PF13649"/>
    </source>
</evidence>
<reference evidence="3" key="1">
    <citation type="submission" date="2021-03" db="EMBL/GenBank/DDBJ databases">
        <title>Agromyces archimandritus sp. nov., isolated from the cockroach Archimandrita tessellata.</title>
        <authorList>
            <person name="Guzman J."/>
            <person name="Ortuzar M."/>
            <person name="Poehlein A."/>
            <person name="Daniel R."/>
            <person name="Trujillo M."/>
            <person name="Vilcinskas A."/>
        </authorList>
    </citation>
    <scope>NUCLEOTIDE SEQUENCE</scope>
    <source>
        <strain evidence="3">G127AT</strain>
    </source>
</reference>
<dbReference type="AlphaFoldDB" id="A0A975FQD3"/>
<dbReference type="EMBL" id="CP071696">
    <property type="protein sequence ID" value="QTX05281.1"/>
    <property type="molecule type" value="Genomic_DNA"/>
</dbReference>